<dbReference type="Proteomes" id="UP001378956">
    <property type="component" value="Unassembled WGS sequence"/>
</dbReference>
<comment type="function">
    <text evidence="3">Pyrophosphatase that catalyzes the hydrolysis of nucleoside triphosphates to their monophosphate derivatives, with a high preference for the non-canonical purine nucleotides XTP (xanthosine triphosphate), dITP (deoxyinosine triphosphate) and ITP. Seems to function as a house-cleaning enzyme that removes non-canonical purine nucleotides from the nucleotide pool, thus preventing their incorporation into DNA/RNA and avoiding chromosomal lesions.</text>
</comment>
<dbReference type="PANTHER" id="PTHR11067">
    <property type="entry name" value="INOSINE TRIPHOSPHATE PYROPHOSPHATASE/HAM1 PROTEIN"/>
    <property type="match status" value="1"/>
</dbReference>
<gene>
    <name evidence="5" type="primary">rdgB</name>
    <name evidence="5" type="ORF">WAE58_18720</name>
</gene>
<feature type="binding site" evidence="3">
    <location>
        <begin position="177"/>
        <end position="178"/>
    </location>
    <ligand>
        <name>substrate</name>
    </ligand>
</feature>
<organism evidence="5 6">
    <name type="scientific">Pedobacter panaciterrae</name>
    <dbReference type="NCBI Taxonomy" id="363849"/>
    <lineage>
        <taxon>Bacteria</taxon>
        <taxon>Pseudomonadati</taxon>
        <taxon>Bacteroidota</taxon>
        <taxon>Sphingobacteriia</taxon>
        <taxon>Sphingobacteriales</taxon>
        <taxon>Sphingobacteriaceae</taxon>
        <taxon>Pedobacter</taxon>
    </lineage>
</organism>
<keyword evidence="3" id="KW-0460">Magnesium</keyword>
<feature type="binding site" evidence="3">
    <location>
        <position position="71"/>
    </location>
    <ligand>
        <name>substrate</name>
    </ligand>
</feature>
<dbReference type="CDD" id="cd00515">
    <property type="entry name" value="HAM1"/>
    <property type="match status" value="1"/>
</dbReference>
<dbReference type="InterPro" id="IPR002637">
    <property type="entry name" value="RdgB/HAM1"/>
</dbReference>
<comment type="caution">
    <text evidence="3">Lacks conserved residue(s) required for the propagation of feature annotation.</text>
</comment>
<feature type="binding site" evidence="3">
    <location>
        <begin position="149"/>
        <end position="152"/>
    </location>
    <ligand>
        <name>substrate</name>
    </ligand>
</feature>
<dbReference type="HAMAP" id="MF_01405">
    <property type="entry name" value="Non_canon_purine_NTPase"/>
    <property type="match status" value="1"/>
</dbReference>
<feature type="active site" description="Proton acceptor" evidence="3">
    <location>
        <position position="70"/>
    </location>
</feature>
<reference evidence="5 6" key="1">
    <citation type="submission" date="2024-03" db="EMBL/GenBank/DDBJ databases">
        <title>Sequence of Lycoming College Course Isolates.</title>
        <authorList>
            <person name="Plotts O."/>
            <person name="Newman J."/>
        </authorList>
    </citation>
    <scope>NUCLEOTIDE SEQUENCE [LARGE SCALE GENOMIC DNA]</scope>
    <source>
        <strain evidence="5 6">CJB-3</strain>
    </source>
</reference>
<evidence type="ECO:0000256" key="4">
    <source>
        <dbReference type="RuleBase" id="RU003781"/>
    </source>
</evidence>
<evidence type="ECO:0000313" key="5">
    <source>
        <dbReference type="EMBL" id="MEJ2904483.1"/>
    </source>
</evidence>
<comment type="catalytic activity">
    <reaction evidence="3">
        <text>ITP + H2O = IMP + diphosphate + H(+)</text>
        <dbReference type="Rhea" id="RHEA:29399"/>
        <dbReference type="ChEBI" id="CHEBI:15377"/>
        <dbReference type="ChEBI" id="CHEBI:15378"/>
        <dbReference type="ChEBI" id="CHEBI:33019"/>
        <dbReference type="ChEBI" id="CHEBI:58053"/>
        <dbReference type="ChEBI" id="CHEBI:61402"/>
        <dbReference type="EC" id="3.6.1.66"/>
    </reaction>
</comment>
<evidence type="ECO:0000313" key="6">
    <source>
        <dbReference type="Proteomes" id="UP001378956"/>
    </source>
</evidence>
<feature type="binding site" evidence="3">
    <location>
        <position position="70"/>
    </location>
    <ligand>
        <name>Mg(2+)</name>
        <dbReference type="ChEBI" id="CHEBI:18420"/>
    </ligand>
</feature>
<name>A0ABU8NQE6_9SPHI</name>
<comment type="similarity">
    <text evidence="3 4">Belongs to the HAM1 NTPase family.</text>
</comment>
<evidence type="ECO:0000256" key="2">
    <source>
        <dbReference type="ARBA" id="ARBA00023080"/>
    </source>
</evidence>
<dbReference type="RefSeq" id="WP_216854428.1">
    <property type="nucleotide sequence ID" value="NZ_CBFGNQ010000007.1"/>
</dbReference>
<dbReference type="EC" id="3.6.1.66" evidence="3"/>
<keyword evidence="3" id="KW-0547">Nucleotide-binding</keyword>
<comment type="subunit">
    <text evidence="3">Homodimer.</text>
</comment>
<comment type="catalytic activity">
    <reaction evidence="3">
        <text>XTP + H2O = XMP + diphosphate + H(+)</text>
        <dbReference type="Rhea" id="RHEA:28610"/>
        <dbReference type="ChEBI" id="CHEBI:15377"/>
        <dbReference type="ChEBI" id="CHEBI:15378"/>
        <dbReference type="ChEBI" id="CHEBI:33019"/>
        <dbReference type="ChEBI" id="CHEBI:57464"/>
        <dbReference type="ChEBI" id="CHEBI:61314"/>
        <dbReference type="EC" id="3.6.1.66"/>
    </reaction>
</comment>
<keyword evidence="1 3" id="KW-0378">Hydrolase</keyword>
<keyword evidence="2 3" id="KW-0546">Nucleotide metabolism</keyword>
<comment type="cofactor">
    <cofactor evidence="3">
        <name>Mg(2+)</name>
        <dbReference type="ChEBI" id="CHEBI:18420"/>
    </cofactor>
    <text evidence="3">Binds 1 Mg(2+) ion per subunit.</text>
</comment>
<dbReference type="Pfam" id="PF01725">
    <property type="entry name" value="Ham1p_like"/>
    <property type="match status" value="1"/>
</dbReference>
<dbReference type="NCBIfam" id="TIGR00042">
    <property type="entry name" value="RdgB/HAM1 family non-canonical purine NTP pyrophosphatase"/>
    <property type="match status" value="1"/>
</dbReference>
<keyword evidence="6" id="KW-1185">Reference proteome</keyword>
<sequence>MLPELVFATNNKHKTEEIGKLLVNQYKVLNLKDIGCDVDIPETGNSFAENAELKSSYVTDNFKLNCFADDSGLEIEALDNEPGIYSARYSGVRDDLENLNLVLKKMEGKTNRKAHFKTVISLNQNNKNYLFEGVVYGNITQTPIGDEGFGYDPIFMPIGYDRTFAQMSMTEKNEISHRAIAMKKLIAFLKEQV</sequence>
<protein>
    <recommendedName>
        <fullName evidence="3">dITP/XTP pyrophosphatase</fullName>
        <ecNumber evidence="3">3.6.1.66</ecNumber>
    </recommendedName>
    <alternativeName>
        <fullName evidence="3">Non-canonical purine NTP pyrophosphatase</fullName>
    </alternativeName>
    <alternativeName>
        <fullName evidence="3">Non-standard purine NTP pyrophosphatase</fullName>
    </alternativeName>
    <alternativeName>
        <fullName evidence="3">Nucleoside-triphosphate diphosphatase</fullName>
    </alternativeName>
    <alternativeName>
        <fullName evidence="3">Nucleoside-triphosphate pyrophosphatase</fullName>
        <shortName evidence="3">NTPase</shortName>
    </alternativeName>
</protein>
<dbReference type="InterPro" id="IPR020922">
    <property type="entry name" value="dITP/XTP_pyrophosphatase"/>
</dbReference>
<comment type="catalytic activity">
    <reaction evidence="3">
        <text>dITP + H2O = dIMP + diphosphate + H(+)</text>
        <dbReference type="Rhea" id="RHEA:28342"/>
        <dbReference type="ChEBI" id="CHEBI:15377"/>
        <dbReference type="ChEBI" id="CHEBI:15378"/>
        <dbReference type="ChEBI" id="CHEBI:33019"/>
        <dbReference type="ChEBI" id="CHEBI:61194"/>
        <dbReference type="ChEBI" id="CHEBI:61382"/>
        <dbReference type="EC" id="3.6.1.66"/>
    </reaction>
</comment>
<feature type="binding site" evidence="3">
    <location>
        <position position="172"/>
    </location>
    <ligand>
        <name>substrate</name>
    </ligand>
</feature>
<comment type="caution">
    <text evidence="5">The sequence shown here is derived from an EMBL/GenBank/DDBJ whole genome shotgun (WGS) entry which is preliminary data.</text>
</comment>
<proteinExistence type="inferred from homology"/>
<keyword evidence="3" id="KW-0479">Metal-binding</keyword>
<evidence type="ECO:0000256" key="1">
    <source>
        <dbReference type="ARBA" id="ARBA00022801"/>
    </source>
</evidence>
<accession>A0ABU8NQE6</accession>
<evidence type="ECO:0000256" key="3">
    <source>
        <dbReference type="HAMAP-Rule" id="MF_01405"/>
    </source>
</evidence>
<feature type="binding site" evidence="3">
    <location>
        <begin position="9"/>
        <end position="14"/>
    </location>
    <ligand>
        <name>substrate</name>
    </ligand>
</feature>
<dbReference type="EMBL" id="JBBEUB010000006">
    <property type="protein sequence ID" value="MEJ2904483.1"/>
    <property type="molecule type" value="Genomic_DNA"/>
</dbReference>
<dbReference type="PANTHER" id="PTHR11067:SF9">
    <property type="entry name" value="INOSINE TRIPHOSPHATE PYROPHOSPHATASE"/>
    <property type="match status" value="1"/>
</dbReference>